<dbReference type="Gene3D" id="3.40.50.1000">
    <property type="entry name" value="HAD superfamily/HAD-like"/>
    <property type="match status" value="1"/>
</dbReference>
<dbReference type="AlphaFoldDB" id="A0A4Y8ZUZ1"/>
<keyword evidence="2 5" id="KW-0378">Hydrolase</keyword>
<dbReference type="SUPFAM" id="SSF56784">
    <property type="entry name" value="HAD-like"/>
    <property type="match status" value="1"/>
</dbReference>
<keyword evidence="4" id="KW-0472">Membrane</keyword>
<dbReference type="Gene3D" id="1.20.1440.100">
    <property type="entry name" value="SG protein - dephosphorylation function"/>
    <property type="match status" value="1"/>
</dbReference>
<dbReference type="InterPro" id="IPR023214">
    <property type="entry name" value="HAD_sf"/>
</dbReference>
<keyword evidence="1" id="KW-0479">Metal-binding</keyword>
<sequence length="227" mass="25687">MKAQLAIYDMDRTITRRATYTPFLVHAALRLAPWRLVLLPVVGLTMLAYVARLIDRGTLKEWNYDLLVGRGRTAAALEPVIESFADRQIASNIMPGARRRLAEDRAEGRRLVLATASYRLYAAAIARRLGFDDVIATETGLDTEGRVVARIEGRNCYGPAKLDMIEAWMVREGLSRDAVHIRFYSDHVSDHHVHRWSDEPVAANAHARLVKLAKLEGWQVVDWSRDV</sequence>
<dbReference type="NCBIfam" id="TIGR01488">
    <property type="entry name" value="HAD-SF-IB"/>
    <property type="match status" value="1"/>
</dbReference>
<reference evidence="5 6" key="1">
    <citation type="submission" date="2019-03" db="EMBL/GenBank/DDBJ databases">
        <title>Genome sequence of Sphingomonas sp. 17J27-24.</title>
        <authorList>
            <person name="Kim M."/>
            <person name="Maeng S."/>
            <person name="Sathiyaraj S."/>
        </authorList>
    </citation>
    <scope>NUCLEOTIDE SEQUENCE [LARGE SCALE GENOMIC DNA]</scope>
    <source>
        <strain evidence="5 6">17J27-24</strain>
    </source>
</reference>
<dbReference type="RefSeq" id="WP_135083613.1">
    <property type="nucleotide sequence ID" value="NZ_SPDV01000003.1"/>
</dbReference>
<name>A0A4Y8ZUZ1_9SPHN</name>
<proteinExistence type="predicted"/>
<evidence type="ECO:0000256" key="1">
    <source>
        <dbReference type="ARBA" id="ARBA00022723"/>
    </source>
</evidence>
<evidence type="ECO:0000313" key="6">
    <source>
        <dbReference type="Proteomes" id="UP000298213"/>
    </source>
</evidence>
<gene>
    <name evidence="5" type="ORF">E2493_03155</name>
</gene>
<dbReference type="EMBL" id="SPDV01000003">
    <property type="protein sequence ID" value="TFI59841.1"/>
    <property type="molecule type" value="Genomic_DNA"/>
</dbReference>
<feature type="transmembrane region" description="Helical" evidence="4">
    <location>
        <begin position="32"/>
        <end position="51"/>
    </location>
</feature>
<evidence type="ECO:0000313" key="5">
    <source>
        <dbReference type="EMBL" id="TFI59841.1"/>
    </source>
</evidence>
<dbReference type="PANTHER" id="PTHR43344">
    <property type="entry name" value="PHOSPHOSERINE PHOSPHATASE"/>
    <property type="match status" value="1"/>
</dbReference>
<dbReference type="Proteomes" id="UP000298213">
    <property type="component" value="Unassembled WGS sequence"/>
</dbReference>
<dbReference type="Pfam" id="PF12710">
    <property type="entry name" value="HAD"/>
    <property type="match status" value="1"/>
</dbReference>
<keyword evidence="4" id="KW-1133">Transmembrane helix</keyword>
<dbReference type="InterPro" id="IPR050582">
    <property type="entry name" value="HAD-like_SerB"/>
</dbReference>
<evidence type="ECO:0000256" key="2">
    <source>
        <dbReference type="ARBA" id="ARBA00022801"/>
    </source>
</evidence>
<dbReference type="GO" id="GO:0046872">
    <property type="term" value="F:metal ion binding"/>
    <property type="evidence" value="ECO:0007669"/>
    <property type="project" value="UniProtKB-KW"/>
</dbReference>
<keyword evidence="4" id="KW-0812">Transmembrane</keyword>
<dbReference type="OrthoDB" id="7739434at2"/>
<protein>
    <submittedName>
        <fullName evidence="5">HAD-IB family hydrolase</fullName>
    </submittedName>
</protein>
<dbReference type="PANTHER" id="PTHR43344:SF13">
    <property type="entry name" value="PHOSPHATASE RV3661-RELATED"/>
    <property type="match status" value="1"/>
</dbReference>
<comment type="caution">
    <text evidence="5">The sequence shown here is derived from an EMBL/GenBank/DDBJ whole genome shotgun (WGS) entry which is preliminary data.</text>
</comment>
<accession>A0A4Y8ZUZ1</accession>
<organism evidence="5 6">
    <name type="scientific">Sphingomonas parva</name>
    <dbReference type="NCBI Taxonomy" id="2555898"/>
    <lineage>
        <taxon>Bacteria</taxon>
        <taxon>Pseudomonadati</taxon>
        <taxon>Pseudomonadota</taxon>
        <taxon>Alphaproteobacteria</taxon>
        <taxon>Sphingomonadales</taxon>
        <taxon>Sphingomonadaceae</taxon>
        <taxon>Sphingomonas</taxon>
    </lineage>
</organism>
<dbReference type="GO" id="GO:0016787">
    <property type="term" value="F:hydrolase activity"/>
    <property type="evidence" value="ECO:0007669"/>
    <property type="project" value="UniProtKB-KW"/>
</dbReference>
<evidence type="ECO:0000256" key="4">
    <source>
        <dbReference type="SAM" id="Phobius"/>
    </source>
</evidence>
<keyword evidence="3" id="KW-0460">Magnesium</keyword>
<evidence type="ECO:0000256" key="3">
    <source>
        <dbReference type="ARBA" id="ARBA00022842"/>
    </source>
</evidence>
<dbReference type="InterPro" id="IPR036412">
    <property type="entry name" value="HAD-like_sf"/>
</dbReference>
<keyword evidence="6" id="KW-1185">Reference proteome</keyword>